<organism evidence="2">
    <name type="scientific">bioreactor metagenome</name>
    <dbReference type="NCBI Taxonomy" id="1076179"/>
    <lineage>
        <taxon>unclassified sequences</taxon>
        <taxon>metagenomes</taxon>
        <taxon>ecological metagenomes</taxon>
    </lineage>
</organism>
<evidence type="ECO:0000313" key="2">
    <source>
        <dbReference type="EMBL" id="MPN30051.1"/>
    </source>
</evidence>
<proteinExistence type="predicted"/>
<dbReference type="EMBL" id="VSSQ01081023">
    <property type="protein sequence ID" value="MPN30051.1"/>
    <property type="molecule type" value="Genomic_DNA"/>
</dbReference>
<dbReference type="AlphaFoldDB" id="A0A645GT67"/>
<sequence length="115" mass="12630">MNAQIKRLPVQLQGDGQIDVAPAANAGTIGKRGRGQTFQSVRRLPVKQNVAQDAVPLSDINVTAGSCNQRQGVDDPPKNSIKKRSRVGGFHRDERPLIVRFHQGHGHDLATFRIF</sequence>
<reference evidence="2" key="1">
    <citation type="submission" date="2019-08" db="EMBL/GenBank/DDBJ databases">
        <authorList>
            <person name="Kucharzyk K."/>
            <person name="Murdoch R.W."/>
            <person name="Higgins S."/>
            <person name="Loffler F."/>
        </authorList>
    </citation>
    <scope>NUCLEOTIDE SEQUENCE</scope>
</reference>
<name>A0A645GT67_9ZZZZ</name>
<protein>
    <submittedName>
        <fullName evidence="2">Uncharacterized protein</fullName>
    </submittedName>
</protein>
<evidence type="ECO:0000256" key="1">
    <source>
        <dbReference type="SAM" id="MobiDB-lite"/>
    </source>
</evidence>
<feature type="region of interest" description="Disordered" evidence="1">
    <location>
        <begin position="66"/>
        <end position="85"/>
    </location>
</feature>
<gene>
    <name evidence="2" type="ORF">SDC9_177508</name>
</gene>
<comment type="caution">
    <text evidence="2">The sequence shown here is derived from an EMBL/GenBank/DDBJ whole genome shotgun (WGS) entry which is preliminary data.</text>
</comment>
<accession>A0A645GT67</accession>